<dbReference type="PROSITE" id="PS01332">
    <property type="entry name" value="HTH_RRF2_1"/>
    <property type="match status" value="1"/>
</dbReference>
<dbReference type="InterPro" id="IPR000944">
    <property type="entry name" value="Tscrpt_reg_Rrf2"/>
</dbReference>
<dbReference type="Pfam" id="PF02082">
    <property type="entry name" value="Rrf2"/>
    <property type="match status" value="1"/>
</dbReference>
<dbReference type="Gene3D" id="1.10.10.10">
    <property type="entry name" value="Winged helix-like DNA-binding domain superfamily/Winged helix DNA-binding domain"/>
    <property type="match status" value="1"/>
</dbReference>
<organism evidence="1 2">
    <name type="scientific">Paenibacillus spongiae</name>
    <dbReference type="NCBI Taxonomy" id="2909671"/>
    <lineage>
        <taxon>Bacteria</taxon>
        <taxon>Bacillati</taxon>
        <taxon>Bacillota</taxon>
        <taxon>Bacilli</taxon>
        <taxon>Bacillales</taxon>
        <taxon>Paenibacillaceae</taxon>
        <taxon>Paenibacillus</taxon>
    </lineage>
</organism>
<proteinExistence type="predicted"/>
<dbReference type="InterPro" id="IPR036390">
    <property type="entry name" value="WH_DNA-bd_sf"/>
</dbReference>
<gene>
    <name evidence="1" type="ORF">L1F29_16315</name>
</gene>
<name>A0ABY5SH28_9BACL</name>
<dbReference type="RefSeq" id="WP_258389361.1">
    <property type="nucleotide sequence ID" value="NZ_CP091430.1"/>
</dbReference>
<dbReference type="PANTHER" id="PTHR33221:SF15">
    <property type="entry name" value="HTH-TYPE TRANSCRIPTIONAL REGULATOR YWGB-RELATED"/>
    <property type="match status" value="1"/>
</dbReference>
<dbReference type="PANTHER" id="PTHR33221">
    <property type="entry name" value="WINGED HELIX-TURN-HELIX TRANSCRIPTIONAL REGULATOR, RRF2 FAMILY"/>
    <property type="match status" value="1"/>
</dbReference>
<dbReference type="EMBL" id="CP091430">
    <property type="protein sequence ID" value="UVI33307.1"/>
    <property type="molecule type" value="Genomic_DNA"/>
</dbReference>
<protein>
    <submittedName>
        <fullName evidence="1">Rrf2 family transcriptional regulator</fullName>
    </submittedName>
</protein>
<evidence type="ECO:0000313" key="2">
    <source>
        <dbReference type="Proteomes" id="UP001057877"/>
    </source>
</evidence>
<evidence type="ECO:0000313" key="1">
    <source>
        <dbReference type="EMBL" id="UVI33307.1"/>
    </source>
</evidence>
<dbReference type="PROSITE" id="PS51197">
    <property type="entry name" value="HTH_RRF2_2"/>
    <property type="match status" value="1"/>
</dbReference>
<dbReference type="InterPro" id="IPR030489">
    <property type="entry name" value="TR_Rrf2-type_CS"/>
</dbReference>
<reference evidence="1" key="1">
    <citation type="submission" date="2022-01" db="EMBL/GenBank/DDBJ databases">
        <title>Paenibacillus spongiae sp. nov., isolated from marine sponge.</title>
        <authorList>
            <person name="Li Z."/>
            <person name="Zhang M."/>
        </authorList>
    </citation>
    <scope>NUCLEOTIDE SEQUENCE</scope>
    <source>
        <strain evidence="1">PHS-Z3</strain>
    </source>
</reference>
<dbReference type="SUPFAM" id="SSF46785">
    <property type="entry name" value="Winged helix' DNA-binding domain"/>
    <property type="match status" value="1"/>
</dbReference>
<dbReference type="InterPro" id="IPR036388">
    <property type="entry name" value="WH-like_DNA-bd_sf"/>
</dbReference>
<dbReference type="Proteomes" id="UP001057877">
    <property type="component" value="Chromosome"/>
</dbReference>
<accession>A0ABY5SH28</accession>
<keyword evidence="2" id="KW-1185">Reference proteome</keyword>
<sequence>MDTALETDRFHATLGVLLLLAKQRGTLSSAEMAELLQVHAVYLRKTISRLQKLGLVEAKEGRDGGYKLILPAADITLADAYEAIRHERKGSNGKGSRWFSLEPVLAEIERCSMTSLKKYSISDVMIE</sequence>